<dbReference type="InterPro" id="IPR016158">
    <property type="entry name" value="Cullin_homology"/>
</dbReference>
<dbReference type="InterPro" id="IPR019559">
    <property type="entry name" value="Cullin_neddylation_domain"/>
</dbReference>
<accession>A0AAV7Y3K9</accession>
<dbReference type="Gene3D" id="3.30.230.130">
    <property type="entry name" value="Cullin, Chain C, Domain 2"/>
    <property type="match status" value="1"/>
</dbReference>
<dbReference type="PANTHER" id="PTHR11932">
    <property type="entry name" value="CULLIN"/>
    <property type="match status" value="1"/>
</dbReference>
<dbReference type="SMART" id="SM00182">
    <property type="entry name" value="CULLIN"/>
    <property type="match status" value="1"/>
</dbReference>
<dbReference type="GO" id="GO:0006511">
    <property type="term" value="P:ubiquitin-dependent protein catabolic process"/>
    <property type="evidence" value="ECO:0007669"/>
    <property type="project" value="InterPro"/>
</dbReference>
<dbReference type="SUPFAM" id="SSF75632">
    <property type="entry name" value="Cullin homology domain"/>
    <property type="match status" value="1"/>
</dbReference>
<dbReference type="InterPro" id="IPR059120">
    <property type="entry name" value="Cullin-like_AB"/>
</dbReference>
<evidence type="ECO:0000259" key="4">
    <source>
        <dbReference type="PROSITE" id="PS50069"/>
    </source>
</evidence>
<dbReference type="EMBL" id="JANTQA010000072">
    <property type="protein sequence ID" value="KAJ3424452.1"/>
    <property type="molecule type" value="Genomic_DNA"/>
</dbReference>
<dbReference type="Proteomes" id="UP001146793">
    <property type="component" value="Unassembled WGS sequence"/>
</dbReference>
<dbReference type="SUPFAM" id="SSF74788">
    <property type="entry name" value="Cullin repeat-like"/>
    <property type="match status" value="1"/>
</dbReference>
<dbReference type="InterPro" id="IPR016159">
    <property type="entry name" value="Cullin_repeat-like_dom_sf"/>
</dbReference>
<dbReference type="SMART" id="SM00884">
    <property type="entry name" value="Cullin_Nedd8"/>
    <property type="match status" value="1"/>
</dbReference>
<dbReference type="FunFam" id="1.20.1310.10:FF:000001">
    <property type="entry name" value="Cullin 3"/>
    <property type="match status" value="1"/>
</dbReference>
<organism evidence="5 6">
    <name type="scientific">Anaeramoeba flamelloides</name>
    <dbReference type="NCBI Taxonomy" id="1746091"/>
    <lineage>
        <taxon>Eukaryota</taxon>
        <taxon>Metamonada</taxon>
        <taxon>Anaeramoebidae</taxon>
        <taxon>Anaeramoeba</taxon>
    </lineage>
</organism>
<comment type="caution">
    <text evidence="5">The sequence shown here is derived from an EMBL/GenBank/DDBJ whole genome shotgun (WGS) entry which is preliminary data.</text>
</comment>
<evidence type="ECO:0000313" key="6">
    <source>
        <dbReference type="Proteomes" id="UP001146793"/>
    </source>
</evidence>
<evidence type="ECO:0000256" key="3">
    <source>
        <dbReference type="RuleBase" id="RU003829"/>
    </source>
</evidence>
<proteinExistence type="inferred from homology"/>
<dbReference type="PROSITE" id="PS50069">
    <property type="entry name" value="CULLIN_2"/>
    <property type="match status" value="1"/>
</dbReference>
<evidence type="ECO:0000256" key="2">
    <source>
        <dbReference type="PROSITE-ProRule" id="PRU00330"/>
    </source>
</evidence>
<evidence type="ECO:0000256" key="1">
    <source>
        <dbReference type="ARBA" id="ARBA00006019"/>
    </source>
</evidence>
<dbReference type="Pfam" id="PF26557">
    <property type="entry name" value="Cullin_AB"/>
    <property type="match status" value="1"/>
</dbReference>
<sequence>MDLTPIDINESWPKVEKKLLEIMNQQGEGMGNTDWMDLYTMVYGLCLRGSIKDSKKDPKKRISVEQAGKIIYTKLEHFLQIQVKQLFLSCQGKIDEQLLRIVSKNWGSFVFSARIISFLFSFLDRHLVGRQDQTNQNNKPLEIFSLHMKIFKNEFYQPLKKKIIFSVLELIQNQREGENADLLLLKQTTDMFVTLGYTIDRKNGNLEIYNQDFEIPFFEQTDRYYFLERDQLMRISNVSEFMEKAEKKVNNEISQIAPYLHSKTEKELSQKCVKILIFESLELLWTGFAKLMNTNQTSDLQRMFNLLSRLQNGLQPLVKPFKKIIYDNGIEKLEQVRETAKENPKIYIETILIIYKKYLGIVKESFNNHHLFRSALTSSCTELLKKNPVLDLADSSSTLSLQIIAQFCNQLLKKTEIESTKNDLNQDFENIMMFINLIKKKTIFFEFYTKNLAERLLTQTSISKDSELTMFNKLESLIPHNTHAKIRNIFSQIEESKQISSKFQKYLISSKKMLQFNFDVRILPMRLWPFSLPKIDFTLPKTIKNCLTDFETFYCSDVKRSSRKLHWNLELSQIEVLATINNRSYLLITSPYQLGVLLMFQNRIIYKFEEIQDHLNLPTNLLCDILDTLIQCKILISKGKIHENGNRYKLNYYYNNKLPRVQLNIKTNKKKQESEKLIQQIEEGRKISLQKHILRIFKSRKSLTHDKLIELISEHYTKSYRPSTRIIKKCISLCIDYNFIERSEHETNTYVLID</sequence>
<dbReference type="InterPro" id="IPR036390">
    <property type="entry name" value="WH_DNA-bd_sf"/>
</dbReference>
<dbReference type="InterPro" id="IPR001373">
    <property type="entry name" value="Cullin_N"/>
</dbReference>
<dbReference type="InterPro" id="IPR045093">
    <property type="entry name" value="Cullin"/>
</dbReference>
<dbReference type="Gene3D" id="1.10.10.10">
    <property type="entry name" value="Winged helix-like DNA-binding domain superfamily/Winged helix DNA-binding domain"/>
    <property type="match status" value="1"/>
</dbReference>
<gene>
    <name evidence="5" type="ORF">M0812_29173</name>
</gene>
<dbReference type="InterPro" id="IPR036317">
    <property type="entry name" value="Cullin_homology_sf"/>
</dbReference>
<dbReference type="InterPro" id="IPR036388">
    <property type="entry name" value="WH-like_DNA-bd_sf"/>
</dbReference>
<name>A0AAV7Y3K9_9EUKA</name>
<dbReference type="AlphaFoldDB" id="A0AAV7Y3K9"/>
<comment type="similarity">
    <text evidence="1 2 3">Belongs to the cullin family.</text>
</comment>
<reference evidence="5" key="1">
    <citation type="submission" date="2022-08" db="EMBL/GenBank/DDBJ databases">
        <title>Novel sulphate-reducing endosymbionts in the free-living metamonad Anaeramoeba.</title>
        <authorList>
            <person name="Jerlstrom-Hultqvist J."/>
            <person name="Cepicka I."/>
            <person name="Gallot-Lavallee L."/>
            <person name="Salas-Leiva D."/>
            <person name="Curtis B.A."/>
            <person name="Zahonova K."/>
            <person name="Pipaliya S."/>
            <person name="Dacks J."/>
            <person name="Roger A.J."/>
        </authorList>
    </citation>
    <scope>NUCLEOTIDE SEQUENCE</scope>
    <source>
        <strain evidence="5">Busselton2</strain>
    </source>
</reference>
<dbReference type="Pfam" id="PF00888">
    <property type="entry name" value="Cullin"/>
    <property type="match status" value="1"/>
</dbReference>
<feature type="domain" description="Cullin family profile" evidence="4">
    <location>
        <begin position="399"/>
        <end position="630"/>
    </location>
</feature>
<dbReference type="SUPFAM" id="SSF46785">
    <property type="entry name" value="Winged helix' DNA-binding domain"/>
    <property type="match status" value="1"/>
</dbReference>
<evidence type="ECO:0000313" key="5">
    <source>
        <dbReference type="EMBL" id="KAJ3424452.1"/>
    </source>
</evidence>
<dbReference type="GO" id="GO:0031625">
    <property type="term" value="F:ubiquitin protein ligase binding"/>
    <property type="evidence" value="ECO:0007669"/>
    <property type="project" value="InterPro"/>
</dbReference>
<protein>
    <submittedName>
        <fullName evidence="5">Cullin-1</fullName>
    </submittedName>
</protein>
<dbReference type="Gene3D" id="1.20.1310.10">
    <property type="entry name" value="Cullin Repeats"/>
    <property type="match status" value="4"/>
</dbReference>
<dbReference type="Pfam" id="PF10557">
    <property type="entry name" value="Cullin_Nedd8"/>
    <property type="match status" value="1"/>
</dbReference>